<keyword evidence="3" id="KW-1185">Reference proteome</keyword>
<keyword evidence="1" id="KW-0472">Membrane</keyword>
<protein>
    <submittedName>
        <fullName evidence="2">Uncharacterized protein</fullName>
    </submittedName>
</protein>
<proteinExistence type="predicted"/>
<sequence>MLDTCYERSCIADTVGFRPKNMEIMFIFFALFPFFVYL</sequence>
<dbReference type="AlphaFoldDB" id="H1HPU2"/>
<accession>H1HPU2</accession>
<keyword evidence="1" id="KW-0812">Transmembrane</keyword>
<feature type="transmembrane region" description="Helical" evidence="1">
    <location>
        <begin position="21"/>
        <end position="37"/>
    </location>
</feature>
<name>H1HPU2_9BACT</name>
<dbReference type="PATRIC" id="fig|999422.3.peg.2295"/>
<evidence type="ECO:0000313" key="2">
    <source>
        <dbReference type="EMBL" id="EHO67166.1"/>
    </source>
</evidence>
<dbReference type="HOGENOM" id="CLU_3331457_0_0_10"/>
<gene>
    <name evidence="2" type="ORF">HMPREF9944_02267</name>
</gene>
<organism evidence="2 3">
    <name type="scientific">Segatella maculosa OT 289</name>
    <dbReference type="NCBI Taxonomy" id="999422"/>
    <lineage>
        <taxon>Bacteria</taxon>
        <taxon>Pseudomonadati</taxon>
        <taxon>Bacteroidota</taxon>
        <taxon>Bacteroidia</taxon>
        <taxon>Bacteroidales</taxon>
        <taxon>Prevotellaceae</taxon>
        <taxon>Segatella</taxon>
    </lineage>
</organism>
<dbReference type="EMBL" id="AGEK01000037">
    <property type="protein sequence ID" value="EHO67166.1"/>
    <property type="molecule type" value="Genomic_DNA"/>
</dbReference>
<evidence type="ECO:0000313" key="3">
    <source>
        <dbReference type="Proteomes" id="UP000003167"/>
    </source>
</evidence>
<comment type="caution">
    <text evidence="2">The sequence shown here is derived from an EMBL/GenBank/DDBJ whole genome shotgun (WGS) entry which is preliminary data.</text>
</comment>
<dbReference type="Proteomes" id="UP000003167">
    <property type="component" value="Unassembled WGS sequence"/>
</dbReference>
<reference evidence="2 3" key="1">
    <citation type="submission" date="2011-12" db="EMBL/GenBank/DDBJ databases">
        <title>The Genome Sequence of Prevotella maculosa OT 289.</title>
        <authorList>
            <consortium name="The Broad Institute Genome Sequencing Platform"/>
            <person name="Earl A."/>
            <person name="Ward D."/>
            <person name="Feldgarden M."/>
            <person name="Gevers D."/>
            <person name="Izard J."/>
            <person name="Blanton J.M."/>
            <person name="Mathney J."/>
            <person name="Tanner A.C."/>
            <person name="Dewhirst F.E."/>
            <person name="Young S.K."/>
            <person name="Zeng Q."/>
            <person name="Gargeya S."/>
            <person name="Fitzgerald M."/>
            <person name="Haas B."/>
            <person name="Abouelleil A."/>
            <person name="Alvarado L."/>
            <person name="Arachchi H.M."/>
            <person name="Berlin A."/>
            <person name="Chapman S.B."/>
            <person name="Gearin G."/>
            <person name="Goldberg J."/>
            <person name="Griggs A."/>
            <person name="Gujja S."/>
            <person name="Hansen M."/>
            <person name="Heiman D."/>
            <person name="Howarth C."/>
            <person name="Larimer J."/>
            <person name="Lui A."/>
            <person name="MacDonald P.J.P."/>
            <person name="McCowen C."/>
            <person name="Montmayeur A."/>
            <person name="Murphy C."/>
            <person name="Neiman D."/>
            <person name="Pearson M."/>
            <person name="Priest M."/>
            <person name="Roberts A."/>
            <person name="Saif S."/>
            <person name="Shea T."/>
            <person name="Sisk P."/>
            <person name="Stolte C."/>
            <person name="Sykes S."/>
            <person name="Wortman J."/>
            <person name="Nusbaum C."/>
            <person name="Birren B."/>
        </authorList>
    </citation>
    <scope>NUCLEOTIDE SEQUENCE [LARGE SCALE GENOMIC DNA]</scope>
    <source>
        <strain evidence="2 3">OT 289</strain>
    </source>
</reference>
<dbReference type="STRING" id="999422.HMPREF9944_02267"/>
<keyword evidence="1" id="KW-1133">Transmembrane helix</keyword>
<evidence type="ECO:0000256" key="1">
    <source>
        <dbReference type="SAM" id="Phobius"/>
    </source>
</evidence>